<evidence type="ECO:0000313" key="9">
    <source>
        <dbReference type="EMBL" id="TNC10002.1"/>
    </source>
</evidence>
<gene>
    <name evidence="9" type="ORF">FF100_24100</name>
</gene>
<keyword evidence="10" id="KW-1185">Reference proteome</keyword>
<evidence type="ECO:0000256" key="4">
    <source>
        <dbReference type="ARBA" id="ARBA00022519"/>
    </source>
</evidence>
<keyword evidence="5 8" id="KW-0812">Transmembrane</keyword>
<feature type="transmembrane region" description="Helical" evidence="8">
    <location>
        <begin position="500"/>
        <end position="518"/>
    </location>
</feature>
<evidence type="ECO:0000313" key="10">
    <source>
        <dbReference type="Proteomes" id="UP000305267"/>
    </source>
</evidence>
<protein>
    <submittedName>
        <fullName evidence="9">ABC transporter permease</fullName>
    </submittedName>
</protein>
<organism evidence="9 10">
    <name type="scientific">Methylobacterium terricola</name>
    <dbReference type="NCBI Taxonomy" id="2583531"/>
    <lineage>
        <taxon>Bacteria</taxon>
        <taxon>Pseudomonadati</taxon>
        <taxon>Pseudomonadota</taxon>
        <taxon>Alphaproteobacteria</taxon>
        <taxon>Hyphomicrobiales</taxon>
        <taxon>Methylobacteriaceae</taxon>
        <taxon>Methylobacterium</taxon>
    </lineage>
</organism>
<keyword evidence="4" id="KW-0997">Cell inner membrane</keyword>
<dbReference type="Proteomes" id="UP000305267">
    <property type="component" value="Unassembled WGS sequence"/>
</dbReference>
<accession>A0A5C4LC01</accession>
<dbReference type="GO" id="GO:0022857">
    <property type="term" value="F:transmembrane transporter activity"/>
    <property type="evidence" value="ECO:0007669"/>
    <property type="project" value="InterPro"/>
</dbReference>
<feature type="transmembrane region" description="Helical" evidence="8">
    <location>
        <begin position="282"/>
        <end position="300"/>
    </location>
</feature>
<name>A0A5C4LC01_9HYPH</name>
<feature type="transmembrane region" description="Helical" evidence="8">
    <location>
        <begin position="109"/>
        <end position="131"/>
    </location>
</feature>
<feature type="transmembrane region" description="Helical" evidence="8">
    <location>
        <begin position="622"/>
        <end position="639"/>
    </location>
</feature>
<evidence type="ECO:0000256" key="7">
    <source>
        <dbReference type="ARBA" id="ARBA00023136"/>
    </source>
</evidence>
<dbReference type="CDD" id="cd06579">
    <property type="entry name" value="TM_PBP1_transp_AraH_like"/>
    <property type="match status" value="2"/>
</dbReference>
<evidence type="ECO:0000256" key="8">
    <source>
        <dbReference type="SAM" id="Phobius"/>
    </source>
</evidence>
<feature type="transmembrane region" description="Helical" evidence="8">
    <location>
        <begin position="175"/>
        <end position="197"/>
    </location>
</feature>
<dbReference type="PANTHER" id="PTHR32196:SF21">
    <property type="entry name" value="ABC TRANSPORTER PERMEASE PROTEIN YPHD-RELATED"/>
    <property type="match status" value="1"/>
</dbReference>
<keyword evidence="3" id="KW-1003">Cell membrane</keyword>
<feature type="transmembrane region" description="Helical" evidence="8">
    <location>
        <begin position="416"/>
        <end position="434"/>
    </location>
</feature>
<evidence type="ECO:0000256" key="5">
    <source>
        <dbReference type="ARBA" id="ARBA00022692"/>
    </source>
</evidence>
<keyword evidence="7 8" id="KW-0472">Membrane</keyword>
<sequence>MTSLAAIPVRAAAPASRSGAWRSALARHRGALIALAVFAILLTTVVLISGFNYFQFSFISSGGAALALASVGQTVVVLTGGFDLSAGAVVSLVNVVLGTGMGPGLGSQVLFGLAALGIGAVVGAFNGVFVAYVRMQPIVVTLSTMFIVQGVTLLISDKPGGSIAPEFVSAFTGDAIPGILPAPVLVVAAAAALWLLVKATRFGIGLYAVGSDEGAAFASGLDTRFVTFRAYVLAGLFYGAAGAFVSAQTGSADPLVGNAMLLQIFTAVALGGTLLGGGRGGAIGSIIGAYTLMIAVNILLALDVPAFYASVAEGTLLILAVVGGSFGRHAPLANALRLGLLTVKARRDGTLASSRRPHRPALVLPPVAGRSHPPAASGWLVRHREALKYTLPAYAGLVLVLGATQALNGNAMTNPGFFNALVVLSSFLAILALGQGTAILTGGLDLSLPWMISLVGIVVAGLVSGSDQAALWAVPLGLCLGAALGAVNGIGIVLFGLPPIVMTLAMNGILQGAALVYSGGTPSGFASPGMRWVMTGQLLGATPVVWGVAAFALAATLLLGRTVFGRRVYAVGNSPLAARFSGVGVGGTLIGVYALSGFCAALVGVLLASFSGQASLGMGDEYLLPSIAAVVVGGSLITGGRGRYPGMLGGVLLLTALSTLLAGTMLPHAVRDIIFGLVVLGAVLALRD</sequence>
<evidence type="ECO:0000256" key="1">
    <source>
        <dbReference type="ARBA" id="ARBA00004651"/>
    </source>
</evidence>
<feature type="transmembrane region" description="Helical" evidence="8">
    <location>
        <begin position="469"/>
        <end position="493"/>
    </location>
</feature>
<dbReference type="AlphaFoldDB" id="A0A5C4LC01"/>
<comment type="caution">
    <text evidence="9">The sequence shown here is derived from an EMBL/GenBank/DDBJ whole genome shotgun (WGS) entry which is preliminary data.</text>
</comment>
<dbReference type="InterPro" id="IPR001851">
    <property type="entry name" value="ABC_transp_permease"/>
</dbReference>
<dbReference type="GO" id="GO:0005886">
    <property type="term" value="C:plasma membrane"/>
    <property type="evidence" value="ECO:0007669"/>
    <property type="project" value="UniProtKB-SubCell"/>
</dbReference>
<feature type="transmembrane region" description="Helical" evidence="8">
    <location>
        <begin position="646"/>
        <end position="663"/>
    </location>
</feature>
<feature type="transmembrane region" description="Helical" evidence="8">
    <location>
        <begin position="31"/>
        <end position="54"/>
    </location>
</feature>
<keyword evidence="2" id="KW-0813">Transport</keyword>
<dbReference type="RefSeq" id="WP_139038316.1">
    <property type="nucleotide sequence ID" value="NZ_VDDA01000014.1"/>
</dbReference>
<dbReference type="EMBL" id="VDDA01000014">
    <property type="protein sequence ID" value="TNC10002.1"/>
    <property type="molecule type" value="Genomic_DNA"/>
</dbReference>
<feature type="transmembrane region" description="Helical" evidence="8">
    <location>
        <begin position="75"/>
        <end position="97"/>
    </location>
</feature>
<comment type="subcellular location">
    <subcellularLocation>
        <location evidence="1">Cell membrane</location>
        <topology evidence="1">Multi-pass membrane protein</topology>
    </subcellularLocation>
</comment>
<feature type="transmembrane region" description="Helical" evidence="8">
    <location>
        <begin position="538"/>
        <end position="559"/>
    </location>
</feature>
<feature type="transmembrane region" description="Helical" evidence="8">
    <location>
        <begin position="669"/>
        <end position="686"/>
    </location>
</feature>
<dbReference type="PANTHER" id="PTHR32196">
    <property type="entry name" value="ABC TRANSPORTER PERMEASE PROTEIN YPHD-RELATED-RELATED"/>
    <property type="match status" value="1"/>
</dbReference>
<evidence type="ECO:0000256" key="2">
    <source>
        <dbReference type="ARBA" id="ARBA00022448"/>
    </source>
</evidence>
<evidence type="ECO:0000256" key="6">
    <source>
        <dbReference type="ARBA" id="ARBA00022989"/>
    </source>
</evidence>
<feature type="transmembrane region" description="Helical" evidence="8">
    <location>
        <begin position="138"/>
        <end position="155"/>
    </location>
</feature>
<dbReference type="Pfam" id="PF02653">
    <property type="entry name" value="BPD_transp_2"/>
    <property type="match status" value="2"/>
</dbReference>
<keyword evidence="6 8" id="KW-1133">Transmembrane helix</keyword>
<feature type="transmembrane region" description="Helical" evidence="8">
    <location>
        <begin position="386"/>
        <end position="404"/>
    </location>
</feature>
<feature type="transmembrane region" description="Helical" evidence="8">
    <location>
        <begin position="446"/>
        <end position="463"/>
    </location>
</feature>
<feature type="transmembrane region" description="Helical" evidence="8">
    <location>
        <begin position="255"/>
        <end position="275"/>
    </location>
</feature>
<proteinExistence type="predicted"/>
<evidence type="ECO:0000256" key="3">
    <source>
        <dbReference type="ARBA" id="ARBA00022475"/>
    </source>
</evidence>
<feature type="transmembrane region" description="Helical" evidence="8">
    <location>
        <begin position="306"/>
        <end position="327"/>
    </location>
</feature>
<feature type="transmembrane region" description="Helical" evidence="8">
    <location>
        <begin position="230"/>
        <end position="249"/>
    </location>
</feature>
<reference evidence="9 10" key="1">
    <citation type="submission" date="2019-06" db="EMBL/GenBank/DDBJ databases">
        <title>Genome of Methylobacterium sp. 17Sr1-39.</title>
        <authorList>
            <person name="Seo T."/>
        </authorList>
    </citation>
    <scope>NUCLEOTIDE SEQUENCE [LARGE SCALE GENOMIC DNA]</scope>
    <source>
        <strain evidence="9 10">17Sr1-39</strain>
    </source>
</reference>
<dbReference type="OrthoDB" id="9784538at2"/>
<feature type="transmembrane region" description="Helical" evidence="8">
    <location>
        <begin position="580"/>
        <end position="610"/>
    </location>
</feature>